<accession>A0AA36MJK9</accession>
<sequence length="447" mass="49675">MCAAMCAAGTFCLANRIAGRAICRRFGRRACAFATELLVDADGHSMRLITEAMQELNSDGRVRATLFGPPARMTNPNWRDFLAQADVEYVPVPRSGEKDPTDEAIIDHMSRLKQNAAVKRVALLSSDAGFREAVAQLAFEKEVIVLLRRAFPRTRKQFEDAGARVVSLEPDDLQYKVRAVLRSDGSGVAELLSPFRVPRTDDQISEEIEDLLVQFGYKGPGDPTVPGIAKFFAEHRMDLTVYPSQQAAWDMHAALASRVAAKASGEMAYVMPLRGRPRNTPETQKKFGSSKARCIFEGGGPLLLRNEMTSEALERLGYLDGWSPDPREAIVTFCNSAGNKWALRKLGLLPLGDDSLVELRRKLRAALLSPRAFGTWEMAPSDGRARRLLLGHGFLASESAPREEVRQAMLSFFKAKDLPAMTNYSANVWQMDLLAAKRPDRREVFER</sequence>
<dbReference type="EMBL" id="CAUJNA010000236">
    <property type="protein sequence ID" value="CAJ1374176.1"/>
    <property type="molecule type" value="Genomic_DNA"/>
</dbReference>
<organism evidence="2 3">
    <name type="scientific">Effrenium voratum</name>
    <dbReference type="NCBI Taxonomy" id="2562239"/>
    <lineage>
        <taxon>Eukaryota</taxon>
        <taxon>Sar</taxon>
        <taxon>Alveolata</taxon>
        <taxon>Dinophyceae</taxon>
        <taxon>Suessiales</taxon>
        <taxon>Symbiodiniaceae</taxon>
        <taxon>Effrenium</taxon>
    </lineage>
</organism>
<protein>
    <recommendedName>
        <fullName evidence="1">NYN domain-containing protein</fullName>
    </recommendedName>
</protein>
<reference evidence="2" key="1">
    <citation type="submission" date="2023-08" db="EMBL/GenBank/DDBJ databases">
        <authorList>
            <person name="Chen Y."/>
            <person name="Shah S."/>
            <person name="Dougan E. K."/>
            <person name="Thang M."/>
            <person name="Chan C."/>
        </authorList>
    </citation>
    <scope>NUCLEOTIDE SEQUENCE</scope>
</reference>
<dbReference type="InterPro" id="IPR021139">
    <property type="entry name" value="NYN"/>
</dbReference>
<comment type="caution">
    <text evidence="2">The sequence shown here is derived from an EMBL/GenBank/DDBJ whole genome shotgun (WGS) entry which is preliminary data.</text>
</comment>
<dbReference type="AlphaFoldDB" id="A0AA36MJK9"/>
<gene>
    <name evidence="2" type="ORF">EVOR1521_LOCUS3799</name>
</gene>
<evidence type="ECO:0000313" key="3">
    <source>
        <dbReference type="Proteomes" id="UP001178507"/>
    </source>
</evidence>
<name>A0AA36MJK9_9DINO</name>
<dbReference type="Proteomes" id="UP001178507">
    <property type="component" value="Unassembled WGS sequence"/>
</dbReference>
<dbReference type="Pfam" id="PF01936">
    <property type="entry name" value="NYN"/>
    <property type="match status" value="1"/>
</dbReference>
<feature type="domain" description="NYN" evidence="1">
    <location>
        <begin position="49"/>
        <end position="168"/>
    </location>
</feature>
<keyword evidence="3" id="KW-1185">Reference proteome</keyword>
<evidence type="ECO:0000313" key="2">
    <source>
        <dbReference type="EMBL" id="CAJ1374176.1"/>
    </source>
</evidence>
<dbReference type="GO" id="GO:0004540">
    <property type="term" value="F:RNA nuclease activity"/>
    <property type="evidence" value="ECO:0007669"/>
    <property type="project" value="InterPro"/>
</dbReference>
<evidence type="ECO:0000259" key="1">
    <source>
        <dbReference type="Pfam" id="PF01936"/>
    </source>
</evidence>
<proteinExistence type="predicted"/>